<dbReference type="InterPro" id="IPR019542">
    <property type="entry name" value="Enhancer_polycomb-like_N"/>
</dbReference>
<dbReference type="STRING" id="946122.A0A0C2X0D2"/>
<evidence type="ECO:0000256" key="10">
    <source>
        <dbReference type="PROSITE-ProRule" id="PRU00035"/>
    </source>
</evidence>
<reference evidence="17 18" key="1">
    <citation type="submission" date="2014-04" db="EMBL/GenBank/DDBJ databases">
        <title>Evolutionary Origins and Diversification of the Mycorrhizal Mutualists.</title>
        <authorList>
            <consortium name="DOE Joint Genome Institute"/>
            <consortium name="Mycorrhizal Genomics Consortium"/>
            <person name="Kohler A."/>
            <person name="Kuo A."/>
            <person name="Nagy L.G."/>
            <person name="Floudas D."/>
            <person name="Copeland A."/>
            <person name="Barry K.W."/>
            <person name="Cichocki N."/>
            <person name="Veneault-Fourrey C."/>
            <person name="LaButti K."/>
            <person name="Lindquist E.A."/>
            <person name="Lipzen A."/>
            <person name="Lundell T."/>
            <person name="Morin E."/>
            <person name="Murat C."/>
            <person name="Riley R."/>
            <person name="Ohm R."/>
            <person name="Sun H."/>
            <person name="Tunlid A."/>
            <person name="Henrissat B."/>
            <person name="Grigoriev I.V."/>
            <person name="Hibbett D.S."/>
            <person name="Martin F."/>
        </authorList>
    </citation>
    <scope>NUCLEOTIDE SEQUENCE [LARGE SCALE GENOMIC DNA]</scope>
    <source>
        <strain evidence="17 18">Koide BX008</strain>
    </source>
</reference>
<evidence type="ECO:0000256" key="12">
    <source>
        <dbReference type="SAM" id="MobiDB-lite"/>
    </source>
</evidence>
<keyword evidence="8 10" id="KW-0103">Bromodomain</keyword>
<dbReference type="PROSITE" id="PS51805">
    <property type="entry name" value="EPHD"/>
    <property type="match status" value="1"/>
</dbReference>
<dbReference type="InterPro" id="IPR000313">
    <property type="entry name" value="PWWP_dom"/>
</dbReference>
<feature type="region of interest" description="Disordered" evidence="12">
    <location>
        <begin position="654"/>
        <end position="724"/>
    </location>
</feature>
<feature type="region of interest" description="Disordered" evidence="12">
    <location>
        <begin position="898"/>
        <end position="939"/>
    </location>
</feature>
<keyword evidence="2" id="KW-0597">Phosphoprotein</keyword>
<evidence type="ECO:0000256" key="1">
    <source>
        <dbReference type="ARBA" id="ARBA00004123"/>
    </source>
</evidence>
<feature type="compositionally biased region" description="Acidic residues" evidence="12">
    <location>
        <begin position="1330"/>
        <end position="1340"/>
    </location>
</feature>
<feature type="domain" description="PHD-type" evidence="14">
    <location>
        <begin position="147"/>
        <end position="197"/>
    </location>
</feature>
<keyword evidence="3" id="KW-0479">Metal-binding</keyword>
<dbReference type="SMART" id="SM00249">
    <property type="entry name" value="PHD"/>
    <property type="match status" value="2"/>
</dbReference>
<gene>
    <name evidence="17" type="ORF">M378DRAFT_108775</name>
</gene>
<dbReference type="GO" id="GO:0008270">
    <property type="term" value="F:zinc ion binding"/>
    <property type="evidence" value="ECO:0007669"/>
    <property type="project" value="UniProtKB-KW"/>
</dbReference>
<dbReference type="PROSITE" id="PS50812">
    <property type="entry name" value="PWWP"/>
    <property type="match status" value="1"/>
</dbReference>
<evidence type="ECO:0000256" key="5">
    <source>
        <dbReference type="ARBA" id="ARBA00022771"/>
    </source>
</evidence>
<evidence type="ECO:0000256" key="2">
    <source>
        <dbReference type="ARBA" id="ARBA00022553"/>
    </source>
</evidence>
<dbReference type="Pfam" id="PF00855">
    <property type="entry name" value="PWWP"/>
    <property type="match status" value="1"/>
</dbReference>
<dbReference type="InterPro" id="IPR013083">
    <property type="entry name" value="Znf_RING/FYVE/PHD"/>
</dbReference>
<dbReference type="Gene3D" id="1.20.920.10">
    <property type="entry name" value="Bromodomain-like"/>
    <property type="match status" value="1"/>
</dbReference>
<evidence type="ECO:0000256" key="7">
    <source>
        <dbReference type="ARBA" id="ARBA00022990"/>
    </source>
</evidence>
<comment type="subcellular location">
    <subcellularLocation>
        <location evidence="1">Nucleus</location>
    </subcellularLocation>
</comment>
<feature type="region of interest" description="Disordered" evidence="12">
    <location>
        <begin position="1282"/>
        <end position="1340"/>
    </location>
</feature>
<feature type="compositionally biased region" description="Polar residues" evidence="12">
    <location>
        <begin position="1049"/>
        <end position="1061"/>
    </location>
</feature>
<evidence type="ECO:0000256" key="8">
    <source>
        <dbReference type="ARBA" id="ARBA00023117"/>
    </source>
</evidence>
<keyword evidence="18" id="KW-1185">Reference proteome</keyword>
<feature type="domain" description="Bromo" evidence="13">
    <location>
        <begin position="486"/>
        <end position="556"/>
    </location>
</feature>
<dbReference type="PROSITE" id="PS01359">
    <property type="entry name" value="ZF_PHD_1"/>
    <property type="match status" value="1"/>
</dbReference>
<evidence type="ECO:0000256" key="4">
    <source>
        <dbReference type="ARBA" id="ARBA00022737"/>
    </source>
</evidence>
<dbReference type="GO" id="GO:0005634">
    <property type="term" value="C:nucleus"/>
    <property type="evidence" value="ECO:0007669"/>
    <property type="project" value="UniProtKB-SubCell"/>
</dbReference>
<dbReference type="Pfam" id="PF00439">
    <property type="entry name" value="Bromodomain"/>
    <property type="match status" value="1"/>
</dbReference>
<sequence length="1340" mass="148269">MARGARASPSIVTVSSSGNATAMTMTTTTLPKVSFQKTDEDYSLREFGVFNLQARSYGFNDFSQFHRPKHYIQYIEPIDTDLARQVEYDMDEQDQEWLDSVNTERKKEQIDTVAYETFEIIMDRLEKEWFDLTKNIPKTDFAMPSEDSTCAICDDSEGENSNAIVFCDGCNLAVHQDCYGVPYIPEGQWLCRKCTVSPENPVSCVLCPNEGGAFKQTVTGDWVHLLCAIWVPETRVANEVFMEPITGVDKISKQRWKLKCSLCEIKEGACIQCVKASCFTAFHATCARKEKLLMPMKSTQGAEPVVLQCYCEKHLPKEQQDARAAALARERAADEQDNGGMLSKSARAYAKTYKPGPPIVPALIINRILNYIAKVQLRKRQEFVQLVARYWSLKREARRGAPLLKRLHLEPWTANGGNTQSDEDKTLKLELLCRMRDDLERVHDLTTLARKRESRKQAQAMVIRDTVLGILAPFEHLLRDTFARIVTIDRTDYFRYPVNRAEVPDYFDIVKKPMYWSIIEDKINNHSYLDSQEFKDDIMLVIDNALLYNQPSTAYNKTANRIRSATQPIFQELDRRLATAKVGTQRLHDHPPEAEVNSESIGAPAHKTQAIGDLEPPLEFLKLFTSADAIKDDTDLILEKIPLDSLFSFELAKLKPLPPPKPKRDRKADLEQKRKQRGARAFGAQTNNPPYTRTRRAAAAAATTTEPGKAELGVSATPQPEPEVGLASLAPTLAREDATLTHLLPESDITSIQPESPVISGPGRRKKGPSVVPGTGEQPPMVTEVDSRGLFKLFEKGWIFPPEQKRGGRKPVERVPVPTRPRKRAKTDYITSRLSVVSTAASDNQTLQWASPSVAESSSVAVGPGTASAAAEPISTESHISNLEAMEAMDVDTSALRTTISEEPTRPPSEVAQREESEEVRMSSIPPPSASSETISAPPPVTAPPALPPAIPPIILPAKPAPALRQPMNVSISAPVVPSLPLSDTFQIDGIQPKRVVKGPDGQIIVEVLDSPLIRKQKSKQKKEERKRFLEQQRLEQLARAPVQAEGQAPTTPTTSISQAKSNKETLSTGTGVTASSGAGISRLAPHVLDGTEAESELSSLSDIGSEAVEAKEGTSISAMMPLAKRKFSLGRKTSVAPAAGVPEDLGAILPGQTLEGGTLVWAKAKTYPWWPAVVYESDDIRIPPQVKAEGEVMKSRGQTISMVQFFDKTRSWGFLSHDKLKMLGEYKELDEELLSAKSIKQKWKTTGSRADCRAAYDVAMAEMETHSDIFRAEHPENFIPPVVEEGSTEKPENVEAPTTAADEKIKGEASMTTATGEADYERDRAFTPESEEMEVDKEN</sequence>
<name>A0A0C2X0D2_AMAMK</name>
<proteinExistence type="predicted"/>
<dbReference type="PROSITE" id="PS50014">
    <property type="entry name" value="BROMODOMAIN_2"/>
    <property type="match status" value="1"/>
</dbReference>
<dbReference type="HOGENOM" id="CLU_003589_0_0_1"/>
<keyword evidence="4" id="KW-0677">Repeat</keyword>
<keyword evidence="9" id="KW-0539">Nucleus</keyword>
<dbReference type="Gene3D" id="2.30.30.140">
    <property type="match status" value="1"/>
</dbReference>
<accession>A0A0C2X0D2</accession>
<evidence type="ECO:0000256" key="6">
    <source>
        <dbReference type="ARBA" id="ARBA00022833"/>
    </source>
</evidence>
<dbReference type="CDD" id="cd04369">
    <property type="entry name" value="Bromodomain"/>
    <property type="match status" value="1"/>
</dbReference>
<dbReference type="PANTHER" id="PTHR13793:SF107">
    <property type="entry name" value="BROMODOMAIN-CONTAINING PROTEIN HOMOLOG"/>
    <property type="match status" value="1"/>
</dbReference>
<dbReference type="GO" id="GO:0006357">
    <property type="term" value="P:regulation of transcription by RNA polymerase II"/>
    <property type="evidence" value="ECO:0007669"/>
    <property type="project" value="TreeGrafter"/>
</dbReference>
<dbReference type="SMART" id="SM00293">
    <property type="entry name" value="PWWP"/>
    <property type="match status" value="1"/>
</dbReference>
<evidence type="ECO:0000256" key="3">
    <source>
        <dbReference type="ARBA" id="ARBA00022723"/>
    </source>
</evidence>
<dbReference type="Pfam" id="PF10513">
    <property type="entry name" value="EPL1"/>
    <property type="match status" value="1"/>
</dbReference>
<dbReference type="PROSITE" id="PS00633">
    <property type="entry name" value="BROMODOMAIN_1"/>
    <property type="match status" value="1"/>
</dbReference>
<feature type="compositionally biased region" description="Basic and acidic residues" evidence="12">
    <location>
        <begin position="912"/>
        <end position="921"/>
    </location>
</feature>
<dbReference type="SMART" id="SM00297">
    <property type="entry name" value="BROMO"/>
    <property type="match status" value="1"/>
</dbReference>
<dbReference type="SUPFAM" id="SSF63748">
    <property type="entry name" value="Tudor/PWWP/MBT"/>
    <property type="match status" value="1"/>
</dbReference>
<evidence type="ECO:0000313" key="17">
    <source>
        <dbReference type="EMBL" id="KIL62138.1"/>
    </source>
</evidence>
<dbReference type="Gene3D" id="3.30.40.10">
    <property type="entry name" value="Zinc/RING finger domain, C3HC4 (zinc finger)"/>
    <property type="match status" value="2"/>
</dbReference>
<evidence type="ECO:0000259" key="13">
    <source>
        <dbReference type="PROSITE" id="PS50014"/>
    </source>
</evidence>
<evidence type="ECO:0000256" key="9">
    <source>
        <dbReference type="ARBA" id="ARBA00023242"/>
    </source>
</evidence>
<dbReference type="InterPro" id="IPR036427">
    <property type="entry name" value="Bromodomain-like_sf"/>
</dbReference>
<dbReference type="CDD" id="cd05839">
    <property type="entry name" value="PWWP_BRPF"/>
    <property type="match status" value="1"/>
</dbReference>
<dbReference type="GO" id="GO:0006325">
    <property type="term" value="P:chromatin organization"/>
    <property type="evidence" value="ECO:0007669"/>
    <property type="project" value="UniProtKB-ARBA"/>
</dbReference>
<dbReference type="InterPro" id="IPR011011">
    <property type="entry name" value="Znf_FYVE_PHD"/>
</dbReference>
<dbReference type="EMBL" id="KN818275">
    <property type="protein sequence ID" value="KIL62138.1"/>
    <property type="molecule type" value="Genomic_DNA"/>
</dbReference>
<keyword evidence="7" id="KW-0007">Acetylation</keyword>
<dbReference type="OrthoDB" id="20839at2759"/>
<evidence type="ECO:0000313" key="18">
    <source>
        <dbReference type="Proteomes" id="UP000054549"/>
    </source>
</evidence>
<evidence type="ECO:0000259" key="16">
    <source>
        <dbReference type="PROSITE" id="PS51805"/>
    </source>
</evidence>
<feature type="compositionally biased region" description="Basic and acidic residues" evidence="12">
    <location>
        <begin position="803"/>
        <end position="813"/>
    </location>
</feature>
<keyword evidence="6" id="KW-0862">Zinc</keyword>
<dbReference type="InterPro" id="IPR001487">
    <property type="entry name" value="Bromodomain"/>
</dbReference>
<evidence type="ECO:0000259" key="14">
    <source>
        <dbReference type="PROSITE" id="PS50016"/>
    </source>
</evidence>
<dbReference type="InterPro" id="IPR018359">
    <property type="entry name" value="Bromodomain_CS"/>
</dbReference>
<dbReference type="Pfam" id="PF13832">
    <property type="entry name" value="zf-HC5HC2H_2"/>
    <property type="match status" value="1"/>
</dbReference>
<dbReference type="InterPro" id="IPR050701">
    <property type="entry name" value="Histone_Mod_Regulator"/>
</dbReference>
<dbReference type="Proteomes" id="UP000054549">
    <property type="component" value="Unassembled WGS sequence"/>
</dbReference>
<protein>
    <submittedName>
        <fullName evidence="17">Uncharacterized protein</fullName>
    </submittedName>
</protein>
<feature type="region of interest" description="Disordered" evidence="12">
    <location>
        <begin position="752"/>
        <end position="782"/>
    </location>
</feature>
<feature type="region of interest" description="Disordered" evidence="12">
    <location>
        <begin position="1039"/>
        <end position="1078"/>
    </location>
</feature>
<evidence type="ECO:0000256" key="11">
    <source>
        <dbReference type="PROSITE-ProRule" id="PRU00146"/>
    </source>
</evidence>
<evidence type="ECO:0000259" key="15">
    <source>
        <dbReference type="PROSITE" id="PS50812"/>
    </source>
</evidence>
<dbReference type="InParanoid" id="A0A0C2X0D2"/>
<dbReference type="InterPro" id="IPR034732">
    <property type="entry name" value="EPHD"/>
</dbReference>
<dbReference type="PRINTS" id="PR00503">
    <property type="entry name" value="BROMODOMAIN"/>
</dbReference>
<dbReference type="PANTHER" id="PTHR13793">
    <property type="entry name" value="PHD FINGER PROTEINS"/>
    <property type="match status" value="1"/>
</dbReference>
<dbReference type="SUPFAM" id="SSF57903">
    <property type="entry name" value="FYVE/PHD zinc finger"/>
    <property type="match status" value="1"/>
</dbReference>
<dbReference type="InterPro" id="IPR019787">
    <property type="entry name" value="Znf_PHD-finger"/>
</dbReference>
<dbReference type="FunFam" id="3.30.40.10:FF:000007">
    <property type="entry name" value="Bromodomain containing 1, isoform CRA_b"/>
    <property type="match status" value="1"/>
</dbReference>
<dbReference type="InterPro" id="IPR019786">
    <property type="entry name" value="Zinc_finger_PHD-type_CS"/>
</dbReference>
<keyword evidence="5 11" id="KW-0863">Zinc-finger</keyword>
<organism evidence="17 18">
    <name type="scientific">Amanita muscaria (strain Koide BX008)</name>
    <dbReference type="NCBI Taxonomy" id="946122"/>
    <lineage>
        <taxon>Eukaryota</taxon>
        <taxon>Fungi</taxon>
        <taxon>Dikarya</taxon>
        <taxon>Basidiomycota</taxon>
        <taxon>Agaricomycotina</taxon>
        <taxon>Agaricomycetes</taxon>
        <taxon>Agaricomycetidae</taxon>
        <taxon>Agaricales</taxon>
        <taxon>Pluteineae</taxon>
        <taxon>Amanitaceae</taxon>
        <taxon>Amanita</taxon>
    </lineage>
</organism>
<dbReference type="PROSITE" id="PS50016">
    <property type="entry name" value="ZF_PHD_2"/>
    <property type="match status" value="1"/>
</dbReference>
<feature type="compositionally biased region" description="Low complexity" evidence="12">
    <location>
        <begin position="1066"/>
        <end position="1078"/>
    </location>
</feature>
<dbReference type="Pfam" id="PF13831">
    <property type="entry name" value="PHD_2"/>
    <property type="match status" value="1"/>
</dbReference>
<feature type="region of interest" description="Disordered" evidence="12">
    <location>
        <begin position="802"/>
        <end position="824"/>
    </location>
</feature>
<feature type="domain" description="PWWP" evidence="15">
    <location>
        <begin position="1157"/>
        <end position="1227"/>
    </location>
</feature>
<dbReference type="FunFam" id="3.30.40.10:FF:000008">
    <property type="entry name" value="Bromodomain containing 1, isoform CRA_a"/>
    <property type="match status" value="1"/>
</dbReference>
<dbReference type="CDD" id="cd15492">
    <property type="entry name" value="PHD_BRPF_JADE_like"/>
    <property type="match status" value="1"/>
</dbReference>
<dbReference type="InterPro" id="IPR001965">
    <property type="entry name" value="Znf_PHD"/>
</dbReference>
<dbReference type="SUPFAM" id="SSF47370">
    <property type="entry name" value="Bromodomain"/>
    <property type="match status" value="1"/>
</dbReference>
<feature type="domain" description="PHD-type" evidence="16">
    <location>
        <begin position="201"/>
        <end position="315"/>
    </location>
</feature>